<dbReference type="GO" id="GO:0012505">
    <property type="term" value="C:endomembrane system"/>
    <property type="evidence" value="ECO:0007669"/>
    <property type="project" value="UniProtKB-SubCell"/>
</dbReference>
<evidence type="ECO:0000313" key="9">
    <source>
        <dbReference type="EMBL" id="QBR03903.1"/>
    </source>
</evidence>
<comment type="similarity">
    <text evidence="2 8">Belongs to the NiCoT transporter (TC 2.A.52) family.</text>
</comment>
<accession>A0A4V1B0T6</accession>
<dbReference type="GO" id="GO:0015099">
    <property type="term" value="F:nickel cation transmembrane transporter activity"/>
    <property type="evidence" value="ECO:0007669"/>
    <property type="project" value="UniProtKB-UniRule"/>
</dbReference>
<dbReference type="PANTHER" id="PTHR31611">
    <property type="entry name" value="HIGH-AFFINITY NICKEL TRANSPORT PROTEIN NIC1"/>
    <property type="match status" value="1"/>
</dbReference>
<dbReference type="InterPro" id="IPR011541">
    <property type="entry name" value="Ni/Co_transpt_high_affinity"/>
</dbReference>
<evidence type="ECO:0000256" key="8">
    <source>
        <dbReference type="RuleBase" id="RU362101"/>
    </source>
</evidence>
<dbReference type="InterPro" id="IPR004688">
    <property type="entry name" value="Ni/Co_transpt"/>
</dbReference>
<dbReference type="Pfam" id="PF03824">
    <property type="entry name" value="NicO"/>
    <property type="match status" value="1"/>
</dbReference>
<dbReference type="PANTHER" id="PTHR31611:SF0">
    <property type="entry name" value="HIGH-AFFINITY NICKEL TRANSPORT PROTEIN NIC1"/>
    <property type="match status" value="1"/>
</dbReference>
<dbReference type="KEGG" id="ppai:E1956_42295"/>
<keyword evidence="6 8" id="KW-1133">Transmembrane helix</keyword>
<name>A0A4V1B0T6_9BURK</name>
<keyword evidence="10" id="KW-1185">Reference proteome</keyword>
<evidence type="ECO:0000256" key="6">
    <source>
        <dbReference type="ARBA" id="ARBA00022989"/>
    </source>
</evidence>
<evidence type="ECO:0000256" key="7">
    <source>
        <dbReference type="ARBA" id="ARBA00023136"/>
    </source>
</evidence>
<keyword evidence="3 8" id="KW-0813">Transport</keyword>
<dbReference type="Proteomes" id="UP000295727">
    <property type="component" value="Chromosome 4"/>
</dbReference>
<reference evidence="9 10" key="1">
    <citation type="submission" date="2019-03" db="EMBL/GenBank/DDBJ databases">
        <title>Paraburkholderia sp. 7MH5, isolated from subtropical forest soil.</title>
        <authorList>
            <person name="Gao Z.-H."/>
            <person name="Qiu L.-H."/>
        </authorList>
    </citation>
    <scope>NUCLEOTIDE SEQUENCE [LARGE SCALE GENOMIC DNA]</scope>
    <source>
        <strain evidence="9 10">7MH5</strain>
    </source>
</reference>
<feature type="transmembrane region" description="Helical" evidence="8">
    <location>
        <begin position="79"/>
        <end position="104"/>
    </location>
</feature>
<keyword evidence="5 8" id="KW-0812">Transmembrane</keyword>
<dbReference type="OrthoDB" id="9776706at2"/>
<organism evidence="9 10">
    <name type="scientific">Paraburkholderia pallida</name>
    <dbReference type="NCBI Taxonomy" id="2547399"/>
    <lineage>
        <taxon>Bacteria</taxon>
        <taxon>Pseudomonadati</taxon>
        <taxon>Pseudomonadota</taxon>
        <taxon>Betaproteobacteria</taxon>
        <taxon>Burkholderiales</taxon>
        <taxon>Burkholderiaceae</taxon>
        <taxon>Paraburkholderia</taxon>
    </lineage>
</organism>
<feature type="transmembrane region" description="Helical" evidence="8">
    <location>
        <begin position="193"/>
        <end position="213"/>
    </location>
</feature>
<proteinExistence type="inferred from homology"/>
<evidence type="ECO:0000256" key="1">
    <source>
        <dbReference type="ARBA" id="ARBA00004127"/>
    </source>
</evidence>
<dbReference type="GO" id="GO:0005886">
    <property type="term" value="C:plasma membrane"/>
    <property type="evidence" value="ECO:0007669"/>
    <property type="project" value="UniProtKB-SubCell"/>
</dbReference>
<gene>
    <name evidence="9" type="ORF">E1956_42295</name>
</gene>
<sequence>MALSAAGMIGVIALLHIVGWLTLVAVVVPQHLSLGAQAFGIGIGITAYTLGIRHAFDADHIAAIDNTTRKLVGEGRRPISVGFWFSFGHSTVVFIVALLLTLGIRSLSTHIADANSTLHAVTDVIGTVVSSCFLYVIAALNLFALAGIWRVHSRLRQGEFDEAALEKQLAKRGFINRALGPVMQLLTHPAQMYFVGFLFGLGFDTATEVALLMLSSSGAASGLPWYATLCLPVLFAAGMILFDTLDGSFMNTAYQWALKRPVRKVYYNLIVTGLSVLIAFIIGTVEVLGLLSEKFQSHGRVWTSLAALDLSNIGIIVVVLFVATWAISTAIWKFGNMGQRLSTVHPPDSD</sequence>
<evidence type="ECO:0000256" key="2">
    <source>
        <dbReference type="ARBA" id="ARBA00010892"/>
    </source>
</evidence>
<comment type="subcellular location">
    <subcellularLocation>
        <location evidence="8">Cell membrane</location>
        <topology evidence="8">Multi-pass membrane protein</topology>
    </subcellularLocation>
    <subcellularLocation>
        <location evidence="1">Endomembrane system</location>
        <topology evidence="1">Multi-pass membrane protein</topology>
    </subcellularLocation>
</comment>
<dbReference type="NCBIfam" id="TIGR00802">
    <property type="entry name" value="nico"/>
    <property type="match status" value="1"/>
</dbReference>
<evidence type="ECO:0000256" key="4">
    <source>
        <dbReference type="ARBA" id="ARBA00022596"/>
    </source>
</evidence>
<protein>
    <recommendedName>
        <fullName evidence="8">Nickel/cobalt efflux system</fullName>
    </recommendedName>
</protein>
<evidence type="ECO:0000313" key="10">
    <source>
        <dbReference type="Proteomes" id="UP000295727"/>
    </source>
</evidence>
<feature type="transmembrane region" description="Helical" evidence="8">
    <location>
        <begin position="6"/>
        <end position="28"/>
    </location>
</feature>
<keyword evidence="4" id="KW-0533">Nickel</keyword>
<dbReference type="EMBL" id="CP038151">
    <property type="protein sequence ID" value="QBR03903.1"/>
    <property type="molecule type" value="Genomic_DNA"/>
</dbReference>
<feature type="transmembrane region" description="Helical" evidence="8">
    <location>
        <begin position="311"/>
        <end position="332"/>
    </location>
</feature>
<evidence type="ECO:0000256" key="5">
    <source>
        <dbReference type="ARBA" id="ARBA00022692"/>
    </source>
</evidence>
<feature type="transmembrane region" description="Helical" evidence="8">
    <location>
        <begin position="225"/>
        <end position="245"/>
    </location>
</feature>
<dbReference type="AlphaFoldDB" id="A0A4V1B0T6"/>
<feature type="transmembrane region" description="Helical" evidence="8">
    <location>
        <begin position="266"/>
        <end position="291"/>
    </location>
</feature>
<evidence type="ECO:0000256" key="3">
    <source>
        <dbReference type="ARBA" id="ARBA00022448"/>
    </source>
</evidence>
<keyword evidence="7 8" id="KW-0472">Membrane</keyword>
<feature type="transmembrane region" description="Helical" evidence="8">
    <location>
        <begin position="124"/>
        <end position="149"/>
    </location>
</feature>